<gene>
    <name evidence="2" type="ordered locus">CHU_1818</name>
</gene>
<dbReference type="KEGG" id="chu:CHU_1818"/>
<evidence type="ECO:0000313" key="2">
    <source>
        <dbReference type="EMBL" id="ABG59085.1"/>
    </source>
</evidence>
<accession>A0A6N4SRT1</accession>
<feature type="chain" id="PRO_5026915184" description="Outer membrane protein beta-barrel domain-containing protein" evidence="1">
    <location>
        <begin position="23"/>
        <end position="224"/>
    </location>
</feature>
<dbReference type="Proteomes" id="UP000001822">
    <property type="component" value="Chromosome"/>
</dbReference>
<feature type="signal peptide" evidence="1">
    <location>
        <begin position="1"/>
        <end position="22"/>
    </location>
</feature>
<organism evidence="2 3">
    <name type="scientific">Cytophaga hutchinsonii (strain ATCC 33406 / DSM 1761 / CIP 103989 / NBRC 15051 / NCIMB 9469 / D465)</name>
    <dbReference type="NCBI Taxonomy" id="269798"/>
    <lineage>
        <taxon>Bacteria</taxon>
        <taxon>Pseudomonadati</taxon>
        <taxon>Bacteroidota</taxon>
        <taxon>Cytophagia</taxon>
        <taxon>Cytophagales</taxon>
        <taxon>Cytophagaceae</taxon>
        <taxon>Cytophaga</taxon>
    </lineage>
</organism>
<dbReference type="EMBL" id="CP000383">
    <property type="protein sequence ID" value="ABG59085.1"/>
    <property type="molecule type" value="Genomic_DNA"/>
</dbReference>
<keyword evidence="1" id="KW-0732">Signal</keyword>
<sequence>MKKIFSTVAIVCSLFISVGAFAQGTKNAGQDAATNKGDVLFDFGVGFVGNEYSYSSDYNYKNESSFQLPTFSLALQKAFWEDITIGGQFSINGGGSSYDDYYQNDGYYRRDVKNSQVNSYFTARGEYHFNRLIGLDRKFDLYAGALVGFSISNDVHKYTDGWVDPNGPNPGNRGPDTHKSRNIGAHPVIGPFGGFRYYFANNVGVYGEVGWAITAVRAGLVFRL</sequence>
<evidence type="ECO:0008006" key="4">
    <source>
        <dbReference type="Google" id="ProtNLM"/>
    </source>
</evidence>
<reference evidence="2 3" key="1">
    <citation type="journal article" date="2007" name="Appl. Environ. Microbiol.">
        <title>Genome sequence of the cellulolytic gliding bacterium Cytophaga hutchinsonii.</title>
        <authorList>
            <person name="Xie G."/>
            <person name="Bruce D.C."/>
            <person name="Challacombe J.F."/>
            <person name="Chertkov O."/>
            <person name="Detter J.C."/>
            <person name="Gilna P."/>
            <person name="Han C.S."/>
            <person name="Lucas S."/>
            <person name="Misra M."/>
            <person name="Myers G.L."/>
            <person name="Richardson P."/>
            <person name="Tapia R."/>
            <person name="Thayer N."/>
            <person name="Thompson L.S."/>
            <person name="Brettin T.S."/>
            <person name="Henrissat B."/>
            <person name="Wilson D.B."/>
            <person name="McBride M.J."/>
        </authorList>
    </citation>
    <scope>NUCLEOTIDE SEQUENCE [LARGE SCALE GENOMIC DNA]</scope>
    <source>
        <strain evidence="3">ATCC 33406 / DSM 1761 / CIP 103989 / NBRC 15051 / NCIMB 9469 / D465</strain>
    </source>
</reference>
<dbReference type="AlphaFoldDB" id="A0A6N4SRT1"/>
<name>A0A6N4SRT1_CYTH3</name>
<keyword evidence="3" id="KW-1185">Reference proteome</keyword>
<evidence type="ECO:0000256" key="1">
    <source>
        <dbReference type="SAM" id="SignalP"/>
    </source>
</evidence>
<dbReference type="RefSeq" id="WP_011585202.1">
    <property type="nucleotide sequence ID" value="NC_008255.1"/>
</dbReference>
<proteinExistence type="predicted"/>
<protein>
    <recommendedName>
        <fullName evidence="4">Outer membrane protein beta-barrel domain-containing protein</fullName>
    </recommendedName>
</protein>
<evidence type="ECO:0000313" key="3">
    <source>
        <dbReference type="Proteomes" id="UP000001822"/>
    </source>
</evidence>